<sequence length="201" mass="22836">MYDGRRKDKDPWERLTPLGLQWGNDPQLDQQAYESGERVRESWVNPAANDLLEVLHSSRPMWGWNGRLNGPADNFISACASCHSTAVRSRALPLLTQETVIRTKRGTYVPAGCKDGVTRGCDAAAMEFFRNIPAGKPYRAGQISADYSLQLMMGWMNYQQWLRDNKQEGWGERTWRGLTGRQDIYVTRLARMGASPTHVDE</sequence>
<reference evidence="1 2" key="1">
    <citation type="journal article" date="2012" name="Science">
        <title>The Paleozoic origin of enzymatic lignin decomposition reconstructed from 31 fungal genomes.</title>
        <authorList>
            <person name="Floudas D."/>
            <person name="Binder M."/>
            <person name="Riley R."/>
            <person name="Barry K."/>
            <person name="Blanchette R.A."/>
            <person name="Henrissat B."/>
            <person name="Martinez A.T."/>
            <person name="Otillar R."/>
            <person name="Spatafora J.W."/>
            <person name="Yadav J.S."/>
            <person name="Aerts A."/>
            <person name="Benoit I."/>
            <person name="Boyd A."/>
            <person name="Carlson A."/>
            <person name="Copeland A."/>
            <person name="Coutinho P.M."/>
            <person name="de Vries R.P."/>
            <person name="Ferreira P."/>
            <person name="Findley K."/>
            <person name="Foster B."/>
            <person name="Gaskell J."/>
            <person name="Glotzer D."/>
            <person name="Gorecki P."/>
            <person name="Heitman J."/>
            <person name="Hesse C."/>
            <person name="Hori C."/>
            <person name="Igarashi K."/>
            <person name="Jurgens J.A."/>
            <person name="Kallen N."/>
            <person name="Kersten P."/>
            <person name="Kohler A."/>
            <person name="Kuees U."/>
            <person name="Kumar T.K.A."/>
            <person name="Kuo A."/>
            <person name="LaButti K."/>
            <person name="Larrondo L.F."/>
            <person name="Lindquist E."/>
            <person name="Ling A."/>
            <person name="Lombard V."/>
            <person name="Lucas S."/>
            <person name="Lundell T."/>
            <person name="Martin R."/>
            <person name="McLaughlin D.J."/>
            <person name="Morgenstern I."/>
            <person name="Morin E."/>
            <person name="Murat C."/>
            <person name="Nagy L.G."/>
            <person name="Nolan M."/>
            <person name="Ohm R.A."/>
            <person name="Patyshakuliyeva A."/>
            <person name="Rokas A."/>
            <person name="Ruiz-Duenas F.J."/>
            <person name="Sabat G."/>
            <person name="Salamov A."/>
            <person name="Samejima M."/>
            <person name="Schmutz J."/>
            <person name="Slot J.C."/>
            <person name="St John F."/>
            <person name="Stenlid J."/>
            <person name="Sun H."/>
            <person name="Sun S."/>
            <person name="Syed K."/>
            <person name="Tsang A."/>
            <person name="Wiebenga A."/>
            <person name="Young D."/>
            <person name="Pisabarro A."/>
            <person name="Eastwood D.C."/>
            <person name="Martin F."/>
            <person name="Cullen D."/>
            <person name="Grigoriev I.V."/>
            <person name="Hibbett D.S."/>
        </authorList>
    </citation>
    <scope>NUCLEOTIDE SEQUENCE [LARGE SCALE GENOMIC DNA]</scope>
    <source>
        <strain evidence="1 2">ATCC 11539</strain>
    </source>
</reference>
<dbReference type="eggNOG" id="ENOG502RYS1">
    <property type="taxonomic scope" value="Eukaryota"/>
</dbReference>
<keyword evidence="2" id="KW-1185">Reference proteome</keyword>
<accession>S7PYX1</accession>
<dbReference type="KEGG" id="gtr:GLOTRDRAFT_112046"/>
<dbReference type="EMBL" id="KB469307">
    <property type="protein sequence ID" value="EPQ52663.1"/>
    <property type="molecule type" value="Genomic_DNA"/>
</dbReference>
<gene>
    <name evidence="1" type="ORF">GLOTRDRAFT_112046</name>
</gene>
<organism evidence="1 2">
    <name type="scientific">Gloeophyllum trabeum (strain ATCC 11539 / FP-39264 / Madison 617)</name>
    <name type="common">Brown rot fungus</name>
    <dbReference type="NCBI Taxonomy" id="670483"/>
    <lineage>
        <taxon>Eukaryota</taxon>
        <taxon>Fungi</taxon>
        <taxon>Dikarya</taxon>
        <taxon>Basidiomycota</taxon>
        <taxon>Agaricomycotina</taxon>
        <taxon>Agaricomycetes</taxon>
        <taxon>Gloeophyllales</taxon>
        <taxon>Gloeophyllaceae</taxon>
        <taxon>Gloeophyllum</taxon>
    </lineage>
</organism>
<dbReference type="Proteomes" id="UP000030669">
    <property type="component" value="Unassembled WGS sequence"/>
</dbReference>
<dbReference type="RefSeq" id="XP_007868941.1">
    <property type="nucleotide sequence ID" value="XM_007870750.1"/>
</dbReference>
<dbReference type="OrthoDB" id="5422692at2759"/>
<evidence type="ECO:0000313" key="1">
    <source>
        <dbReference type="EMBL" id="EPQ52663.1"/>
    </source>
</evidence>
<proteinExistence type="predicted"/>
<dbReference type="OMA" id="CHSTAGR"/>
<evidence type="ECO:0000313" key="2">
    <source>
        <dbReference type="Proteomes" id="UP000030669"/>
    </source>
</evidence>
<evidence type="ECO:0008006" key="3">
    <source>
        <dbReference type="Google" id="ProtNLM"/>
    </source>
</evidence>
<dbReference type="AlphaFoldDB" id="S7PYX1"/>
<dbReference type="HOGENOM" id="CLU_1360535_0_0_1"/>
<protein>
    <recommendedName>
        <fullName evidence="3">Cytochrome c domain-containing protein</fullName>
    </recommendedName>
</protein>
<dbReference type="GeneID" id="19299490"/>
<name>S7PYX1_GLOTA</name>